<evidence type="ECO:0000313" key="1">
    <source>
        <dbReference type="EMBL" id="KAH7905974.1"/>
    </source>
</evidence>
<reference evidence="1" key="1">
    <citation type="journal article" date="2021" name="New Phytol.">
        <title>Evolutionary innovations through gain and loss of genes in the ectomycorrhizal Boletales.</title>
        <authorList>
            <person name="Wu G."/>
            <person name="Miyauchi S."/>
            <person name="Morin E."/>
            <person name="Kuo A."/>
            <person name="Drula E."/>
            <person name="Varga T."/>
            <person name="Kohler A."/>
            <person name="Feng B."/>
            <person name="Cao Y."/>
            <person name="Lipzen A."/>
            <person name="Daum C."/>
            <person name="Hundley H."/>
            <person name="Pangilinan J."/>
            <person name="Johnson J."/>
            <person name="Barry K."/>
            <person name="LaButti K."/>
            <person name="Ng V."/>
            <person name="Ahrendt S."/>
            <person name="Min B."/>
            <person name="Choi I.G."/>
            <person name="Park H."/>
            <person name="Plett J.M."/>
            <person name="Magnuson J."/>
            <person name="Spatafora J.W."/>
            <person name="Nagy L.G."/>
            <person name="Henrissat B."/>
            <person name="Grigoriev I.V."/>
            <person name="Yang Z.L."/>
            <person name="Xu J."/>
            <person name="Martin F.M."/>
        </authorList>
    </citation>
    <scope>NUCLEOTIDE SEQUENCE</scope>
    <source>
        <strain evidence="1">ATCC 28755</strain>
    </source>
</reference>
<evidence type="ECO:0000313" key="2">
    <source>
        <dbReference type="Proteomes" id="UP000790377"/>
    </source>
</evidence>
<sequence>TLSRADSSLVRCHLSIQRCPRAEYLLETHFLYGMVHVCVLALGLEAVFVLVLALGSGAGVVHFLAVGSEVGFVVLFLFLALGLGVSFVLVLFLAVGSEDSSRRGVCCIDPAAALSKFLILCGAGDHMVQRIYT</sequence>
<feature type="non-terminal residue" evidence="1">
    <location>
        <position position="1"/>
    </location>
</feature>
<accession>A0ACB7ZZ20</accession>
<name>A0ACB7ZZ20_9AGAM</name>
<organism evidence="1 2">
    <name type="scientific">Hygrophoropsis aurantiaca</name>
    <dbReference type="NCBI Taxonomy" id="72124"/>
    <lineage>
        <taxon>Eukaryota</taxon>
        <taxon>Fungi</taxon>
        <taxon>Dikarya</taxon>
        <taxon>Basidiomycota</taxon>
        <taxon>Agaricomycotina</taxon>
        <taxon>Agaricomycetes</taxon>
        <taxon>Agaricomycetidae</taxon>
        <taxon>Boletales</taxon>
        <taxon>Coniophorineae</taxon>
        <taxon>Hygrophoropsidaceae</taxon>
        <taxon>Hygrophoropsis</taxon>
    </lineage>
</organism>
<dbReference type="EMBL" id="MU268090">
    <property type="protein sequence ID" value="KAH7905974.1"/>
    <property type="molecule type" value="Genomic_DNA"/>
</dbReference>
<proteinExistence type="predicted"/>
<gene>
    <name evidence="1" type="ORF">BJ138DRAFT_1163705</name>
</gene>
<protein>
    <submittedName>
        <fullName evidence="1">Uncharacterized protein</fullName>
    </submittedName>
</protein>
<dbReference type="Proteomes" id="UP000790377">
    <property type="component" value="Unassembled WGS sequence"/>
</dbReference>
<comment type="caution">
    <text evidence="1">The sequence shown here is derived from an EMBL/GenBank/DDBJ whole genome shotgun (WGS) entry which is preliminary data.</text>
</comment>
<keyword evidence="2" id="KW-1185">Reference proteome</keyword>